<feature type="compositionally biased region" description="Acidic residues" evidence="1">
    <location>
        <begin position="55"/>
        <end position="66"/>
    </location>
</feature>
<organism evidence="2 3">
    <name type="scientific">Ambrosiozyma monospora</name>
    <name type="common">Yeast</name>
    <name type="synonym">Endomycopsis monosporus</name>
    <dbReference type="NCBI Taxonomy" id="43982"/>
    <lineage>
        <taxon>Eukaryota</taxon>
        <taxon>Fungi</taxon>
        <taxon>Dikarya</taxon>
        <taxon>Ascomycota</taxon>
        <taxon>Saccharomycotina</taxon>
        <taxon>Pichiomycetes</taxon>
        <taxon>Pichiales</taxon>
        <taxon>Pichiaceae</taxon>
        <taxon>Ambrosiozyma</taxon>
    </lineage>
</organism>
<evidence type="ECO:0000313" key="2">
    <source>
        <dbReference type="EMBL" id="GME73547.1"/>
    </source>
</evidence>
<name>A0A9W6WJ85_AMBMO</name>
<accession>A0A9W6WJ85</accession>
<feature type="region of interest" description="Disordered" evidence="1">
    <location>
        <begin position="49"/>
        <end position="83"/>
    </location>
</feature>
<proteinExistence type="predicted"/>
<reference evidence="2" key="1">
    <citation type="submission" date="2023-04" db="EMBL/GenBank/DDBJ databases">
        <title>Ambrosiozyma monospora NBRC 1965.</title>
        <authorList>
            <person name="Ichikawa N."/>
            <person name="Sato H."/>
            <person name="Tonouchi N."/>
        </authorList>
    </citation>
    <scope>NUCLEOTIDE SEQUENCE</scope>
    <source>
        <strain evidence="2">NBRC 1965</strain>
    </source>
</reference>
<evidence type="ECO:0000313" key="3">
    <source>
        <dbReference type="Proteomes" id="UP001165063"/>
    </source>
</evidence>
<comment type="caution">
    <text evidence="2">The sequence shown here is derived from an EMBL/GenBank/DDBJ whole genome shotgun (WGS) entry which is preliminary data.</text>
</comment>
<evidence type="ECO:0000256" key="1">
    <source>
        <dbReference type="SAM" id="MobiDB-lite"/>
    </source>
</evidence>
<protein>
    <submittedName>
        <fullName evidence="2">Unnamed protein product</fullName>
    </submittedName>
</protein>
<feature type="compositionally biased region" description="Basic and acidic residues" evidence="1">
    <location>
        <begin position="67"/>
        <end position="76"/>
    </location>
</feature>
<sequence>MYQLTDGKLSFSRERLTYMECHRADSKDSPTDSAYRISIVVLISLFKHPGLGDLPDGDGDSDEESIYSDHELHEDSISDLDLF</sequence>
<dbReference type="AlphaFoldDB" id="A0A9W6WJ85"/>
<keyword evidence="3" id="KW-1185">Reference proteome</keyword>
<dbReference type="EMBL" id="BSXU01010955">
    <property type="protein sequence ID" value="GME73547.1"/>
    <property type="molecule type" value="Genomic_DNA"/>
</dbReference>
<gene>
    <name evidence="2" type="ORF">Amon01_000936700</name>
</gene>
<dbReference type="Proteomes" id="UP001165063">
    <property type="component" value="Unassembled WGS sequence"/>
</dbReference>